<evidence type="ECO:0000256" key="1">
    <source>
        <dbReference type="ARBA" id="ARBA00004328"/>
    </source>
</evidence>
<protein>
    <submittedName>
        <fullName evidence="3">Phage major capsid protein</fullName>
    </submittedName>
</protein>
<sequence length="375" mass="41638">MPMINPDLEKRIQAETQEKIKNALESGKTEDLAGAITAMATDIENNIIKEAKATINDDLNDKAVLNKRGLNPLTAEETKYYNEVISKGGFNGIEELMPKTVIDRVFEDLEKEHPLLSKIDFINTTGITEWITRTKDVEAAWWGPLADEIKKKLDNGFKKEKTNLFKLSAYIPVTKSMLDLGPQWLDKFVRAMLGESMAIALELAIVAGTGKEQPIGMIKSLTKPVSDGVYDDKDAVKLTDFKPATLGKEVMAPLTKKGTRNVSGVIMVVNPMDYWSKIFGLTTFLTQNGTYVYGVMPIPVDIVQSVAMPVGKMSVGRAKDYFMGIGSSQKIEYSDQYHFLEDERVYLAKQYGNGKPKDDDSFLVFDISGLGLPQA</sequence>
<evidence type="ECO:0000259" key="2">
    <source>
        <dbReference type="Pfam" id="PF05065"/>
    </source>
</evidence>
<dbReference type="SUPFAM" id="SSF56563">
    <property type="entry name" value="Major capsid protein gp5"/>
    <property type="match status" value="1"/>
</dbReference>
<evidence type="ECO:0000313" key="4">
    <source>
        <dbReference type="Proteomes" id="UP000473885"/>
    </source>
</evidence>
<proteinExistence type="predicted"/>
<dbReference type="NCBIfam" id="TIGR01554">
    <property type="entry name" value="major_cap_HK97"/>
    <property type="match status" value="1"/>
</dbReference>
<dbReference type="RefSeq" id="WP_163249938.1">
    <property type="nucleotide sequence ID" value="NZ_SXDP01000017.1"/>
</dbReference>
<evidence type="ECO:0000313" key="3">
    <source>
        <dbReference type="EMBL" id="NEZ47968.1"/>
    </source>
</evidence>
<dbReference type="InterPro" id="IPR054612">
    <property type="entry name" value="Phage_capsid-like_C"/>
</dbReference>
<organism evidence="3 4">
    <name type="scientific">Clostridium niameyense</name>
    <dbReference type="NCBI Taxonomy" id="1622073"/>
    <lineage>
        <taxon>Bacteria</taxon>
        <taxon>Bacillati</taxon>
        <taxon>Bacillota</taxon>
        <taxon>Clostridia</taxon>
        <taxon>Eubacteriales</taxon>
        <taxon>Clostridiaceae</taxon>
        <taxon>Clostridium</taxon>
    </lineage>
</organism>
<name>A0A6M0REN9_9CLOT</name>
<gene>
    <name evidence="3" type="ORF">FDF74_12325</name>
</gene>
<comment type="caution">
    <text evidence="3">The sequence shown here is derived from an EMBL/GenBank/DDBJ whole genome shotgun (WGS) entry which is preliminary data.</text>
</comment>
<dbReference type="EMBL" id="SXDP01000017">
    <property type="protein sequence ID" value="NEZ47968.1"/>
    <property type="molecule type" value="Genomic_DNA"/>
</dbReference>
<dbReference type="Proteomes" id="UP000473885">
    <property type="component" value="Unassembled WGS sequence"/>
</dbReference>
<accession>A0A6M0REN9</accession>
<comment type="subcellular location">
    <subcellularLocation>
        <location evidence="1">Virion</location>
    </subcellularLocation>
</comment>
<dbReference type="Pfam" id="PF05065">
    <property type="entry name" value="Phage_capsid"/>
    <property type="match status" value="1"/>
</dbReference>
<reference evidence="3 4" key="1">
    <citation type="submission" date="2019-04" db="EMBL/GenBank/DDBJ databases">
        <title>Genome sequencing of Clostridium botulinum Groups I-IV and Clostridium butyricum.</title>
        <authorList>
            <person name="Brunt J."/>
            <person name="Van Vliet A.H.M."/>
            <person name="Stringer S.C."/>
            <person name="Carter A.T."/>
            <person name="Peck M.W."/>
        </authorList>
    </citation>
    <scope>NUCLEOTIDE SEQUENCE [LARGE SCALE GENOMIC DNA]</scope>
    <source>
        <strain evidence="3 4">IFR 18/094</strain>
    </source>
</reference>
<dbReference type="Gene3D" id="3.30.2400.10">
    <property type="entry name" value="Major capsid protein gp5"/>
    <property type="match status" value="1"/>
</dbReference>
<dbReference type="AlphaFoldDB" id="A0A6M0REN9"/>
<dbReference type="InterPro" id="IPR024455">
    <property type="entry name" value="Phage_capsid"/>
</dbReference>
<feature type="domain" description="Phage capsid-like C-terminal" evidence="2">
    <location>
        <begin position="96"/>
        <end position="365"/>
    </location>
</feature>
<keyword evidence="4" id="KW-1185">Reference proteome</keyword>